<protein>
    <recommendedName>
        <fullName evidence="3">DUF3313 domain-containing protein</fullName>
    </recommendedName>
</protein>
<evidence type="ECO:0000313" key="1">
    <source>
        <dbReference type="EMBL" id="GJD96183.1"/>
    </source>
</evidence>
<name>A0ABQ4S2Y8_9HYPH</name>
<accession>A0ABQ4S2Y8</accession>
<gene>
    <name evidence="1" type="ORF">OCOJLMKI_3402</name>
</gene>
<evidence type="ECO:0008006" key="3">
    <source>
        <dbReference type="Google" id="ProtNLM"/>
    </source>
</evidence>
<sequence length="262" mass="27307">MGSDGRRDAARLRPDEYRPQGITLARVGPVAGALQIGGVDNPRALLAAQAVPRSQRTGCLMPTLSRLLALCGALLLGGCLASTTNTLSSVETADLRFTSIEVRVPPETQIDWTEAVDAYRVRRAQAAQEASPATPAEIRAHVDAVASARLRAALERSLAERPQGSRSVRLVTTITSVSIPSPLMRVIAGGGPIVGADIDIVDARTGAVLTRYLGAKTLRAAGQGVGGTLIDAALVSGGMDDLFDRAANGFASGFTDWLRAAK</sequence>
<organism evidence="1 2">
    <name type="scientific">Methylobacterium iners</name>
    <dbReference type="NCBI Taxonomy" id="418707"/>
    <lineage>
        <taxon>Bacteria</taxon>
        <taxon>Pseudomonadati</taxon>
        <taxon>Pseudomonadota</taxon>
        <taxon>Alphaproteobacteria</taxon>
        <taxon>Hyphomicrobiales</taxon>
        <taxon>Methylobacteriaceae</taxon>
        <taxon>Methylobacterium</taxon>
    </lineage>
</organism>
<reference evidence="1" key="1">
    <citation type="journal article" date="2021" name="Front. Microbiol.">
        <title>Comprehensive Comparative Genomics and Phenotyping of Methylobacterium Species.</title>
        <authorList>
            <person name="Alessa O."/>
            <person name="Ogura Y."/>
            <person name="Fujitani Y."/>
            <person name="Takami H."/>
            <person name="Hayashi T."/>
            <person name="Sahin N."/>
            <person name="Tani A."/>
        </authorList>
    </citation>
    <scope>NUCLEOTIDE SEQUENCE</scope>
    <source>
        <strain evidence="1">DSM 19015</strain>
    </source>
</reference>
<comment type="caution">
    <text evidence="1">The sequence shown here is derived from an EMBL/GenBank/DDBJ whole genome shotgun (WGS) entry which is preliminary data.</text>
</comment>
<evidence type="ECO:0000313" key="2">
    <source>
        <dbReference type="Proteomes" id="UP001055125"/>
    </source>
</evidence>
<dbReference type="Proteomes" id="UP001055125">
    <property type="component" value="Unassembled WGS sequence"/>
</dbReference>
<dbReference type="EMBL" id="BPQP01000056">
    <property type="protein sequence ID" value="GJD96183.1"/>
    <property type="molecule type" value="Genomic_DNA"/>
</dbReference>
<keyword evidence="2" id="KW-1185">Reference proteome</keyword>
<reference evidence="1" key="2">
    <citation type="submission" date="2021-08" db="EMBL/GenBank/DDBJ databases">
        <authorList>
            <person name="Tani A."/>
            <person name="Ola A."/>
            <person name="Ogura Y."/>
            <person name="Katsura K."/>
            <person name="Hayashi T."/>
        </authorList>
    </citation>
    <scope>NUCLEOTIDE SEQUENCE</scope>
    <source>
        <strain evidence="1">DSM 19015</strain>
    </source>
</reference>
<proteinExistence type="predicted"/>